<keyword evidence="8" id="KW-0547">Nucleotide-binding</keyword>
<dbReference type="SUPFAM" id="SSF55874">
    <property type="entry name" value="ATPase domain of HSP90 chaperone/DNA topoisomerase II/histidine kinase"/>
    <property type="match status" value="1"/>
</dbReference>
<comment type="subcellular location">
    <subcellularLocation>
        <location evidence="2">Cell membrane</location>
        <topology evidence="2">Multi-pass membrane protein</topology>
    </subcellularLocation>
</comment>
<dbReference type="PANTHER" id="PTHR45528">
    <property type="entry name" value="SENSOR HISTIDINE KINASE CPXA"/>
    <property type="match status" value="1"/>
</dbReference>
<keyword evidence="10" id="KW-0067">ATP-binding</keyword>
<dbReference type="GO" id="GO:0000155">
    <property type="term" value="F:phosphorelay sensor kinase activity"/>
    <property type="evidence" value="ECO:0007669"/>
    <property type="project" value="InterPro"/>
</dbReference>
<evidence type="ECO:0000256" key="10">
    <source>
        <dbReference type="ARBA" id="ARBA00022840"/>
    </source>
</evidence>
<evidence type="ECO:0000256" key="8">
    <source>
        <dbReference type="ARBA" id="ARBA00022741"/>
    </source>
</evidence>
<evidence type="ECO:0000256" key="3">
    <source>
        <dbReference type="ARBA" id="ARBA00012438"/>
    </source>
</evidence>
<keyword evidence="18" id="KW-0406">Ion transport</keyword>
<dbReference type="Proteomes" id="UP000190935">
    <property type="component" value="Chromosome I"/>
</dbReference>
<proteinExistence type="predicted"/>
<dbReference type="InterPro" id="IPR003594">
    <property type="entry name" value="HATPase_dom"/>
</dbReference>
<evidence type="ECO:0000256" key="13">
    <source>
        <dbReference type="ARBA" id="ARBA00023136"/>
    </source>
</evidence>
<dbReference type="InterPro" id="IPR050398">
    <property type="entry name" value="HssS/ArlS-like"/>
</dbReference>
<dbReference type="InterPro" id="IPR036890">
    <property type="entry name" value="HATPase_C_sf"/>
</dbReference>
<gene>
    <name evidence="17" type="ORF">IV43_GL000574</name>
    <name evidence="18" type="ORF">LAC1533_0697</name>
</gene>
<sequence length="391" mass="44347">MYLKFQLTGREKSELFGEAIVTIIVMLLLNMSIFLIIDQLIDTNPGIENGIFQIKMSLSFGPQHIQFWSWGWAFNLLMLIGDAFVLYWRLIRRYRQMQLRHVIVELHYIASGHFDHRIPFTLSGQMQRVVESVNALVDSTITSLEEERAIESSKDELITNVSHDIRTPLTSIIGYLGLIEDQQYQSKEDLLKYTHTAFLKSKQMKSLVDDLFEYTKVQQTDAKLETVQIDLNAMLEQLGASFELEASKKGMKITVNVGAAPLMFDADPEKLARVFNNLVSNALKYGHGGKNIYLSAKKVSNREVEVVVANDGEPIPQSDLRQIFERFYRVEGSRSKETGGTGLGLAIALGIVELHHGYIYASSDEQITKFIMHFPIKHSDTLKAPENVVQA</sequence>
<dbReference type="PROSITE" id="PS50885">
    <property type="entry name" value="HAMP"/>
    <property type="match status" value="1"/>
</dbReference>
<comment type="catalytic activity">
    <reaction evidence="1">
        <text>ATP + protein L-histidine = ADP + protein N-phospho-L-histidine.</text>
        <dbReference type="EC" id="2.7.13.3"/>
    </reaction>
</comment>
<evidence type="ECO:0000256" key="11">
    <source>
        <dbReference type="ARBA" id="ARBA00022989"/>
    </source>
</evidence>
<reference evidence="17 19" key="1">
    <citation type="journal article" date="2015" name="Genome Announc.">
        <title>Expanding the biotechnology potential of lactobacilli through comparative genomics of 213 strains and associated genera.</title>
        <authorList>
            <person name="Sun Z."/>
            <person name="Harris H.M."/>
            <person name="McCann A."/>
            <person name="Guo C."/>
            <person name="Argimon S."/>
            <person name="Zhang W."/>
            <person name="Yang X."/>
            <person name="Jeffery I.B."/>
            <person name="Cooney J.C."/>
            <person name="Kagawa T.F."/>
            <person name="Liu W."/>
            <person name="Song Y."/>
            <person name="Salvetti E."/>
            <person name="Wrobel A."/>
            <person name="Rasinkangas P."/>
            <person name="Parkhill J."/>
            <person name="Rea M.C."/>
            <person name="O'Sullivan O."/>
            <person name="Ritari J."/>
            <person name="Douillard F.P."/>
            <person name="Paul Ross R."/>
            <person name="Yang R."/>
            <person name="Briner A.E."/>
            <person name="Felis G.E."/>
            <person name="de Vos W.M."/>
            <person name="Barrangou R."/>
            <person name="Klaenhammer T.R."/>
            <person name="Caufield P.W."/>
            <person name="Cui Y."/>
            <person name="Zhang H."/>
            <person name="O'Toole P.W."/>
        </authorList>
    </citation>
    <scope>NUCLEOTIDE SEQUENCE [LARGE SCALE GENOMIC DNA]</scope>
    <source>
        <strain evidence="17 19">DSM 15353</strain>
    </source>
</reference>
<accession>A0A0R2JTY5</accession>
<evidence type="ECO:0000256" key="14">
    <source>
        <dbReference type="SAM" id="Phobius"/>
    </source>
</evidence>
<dbReference type="SMART" id="SM00387">
    <property type="entry name" value="HATPase_c"/>
    <property type="match status" value="1"/>
</dbReference>
<evidence type="ECO:0000256" key="2">
    <source>
        <dbReference type="ARBA" id="ARBA00004651"/>
    </source>
</evidence>
<dbReference type="AlphaFoldDB" id="A0A0R2JTY5"/>
<dbReference type="GO" id="GO:0034220">
    <property type="term" value="P:monoatomic ion transmembrane transport"/>
    <property type="evidence" value="ECO:0007669"/>
    <property type="project" value="UniProtKB-KW"/>
</dbReference>
<keyword evidence="13 14" id="KW-0472">Membrane</keyword>
<evidence type="ECO:0000259" key="15">
    <source>
        <dbReference type="PROSITE" id="PS50109"/>
    </source>
</evidence>
<dbReference type="PANTHER" id="PTHR45528:SF1">
    <property type="entry name" value="SENSOR HISTIDINE KINASE CPXA"/>
    <property type="match status" value="1"/>
</dbReference>
<evidence type="ECO:0000313" key="18">
    <source>
        <dbReference type="EMBL" id="SFV40117.1"/>
    </source>
</evidence>
<dbReference type="Proteomes" id="UP000051491">
    <property type="component" value="Unassembled WGS sequence"/>
</dbReference>
<evidence type="ECO:0000313" key="20">
    <source>
        <dbReference type="Proteomes" id="UP000190935"/>
    </source>
</evidence>
<evidence type="ECO:0000256" key="1">
    <source>
        <dbReference type="ARBA" id="ARBA00000085"/>
    </source>
</evidence>
<dbReference type="EMBL" id="JQBK01000154">
    <property type="protein sequence ID" value="KRN78138.1"/>
    <property type="molecule type" value="Genomic_DNA"/>
</dbReference>
<protein>
    <recommendedName>
        <fullName evidence="3">histidine kinase</fullName>
        <ecNumber evidence="3">2.7.13.3</ecNumber>
    </recommendedName>
</protein>
<keyword evidence="5" id="KW-0597">Phosphoprotein</keyword>
<keyword evidence="11 14" id="KW-1133">Transmembrane helix</keyword>
<keyword evidence="18" id="KW-0407">Ion channel</keyword>
<keyword evidence="7 14" id="KW-0812">Transmembrane</keyword>
<dbReference type="InterPro" id="IPR036097">
    <property type="entry name" value="HisK_dim/P_sf"/>
</dbReference>
<dbReference type="FunFam" id="3.30.565.10:FF:000013">
    <property type="entry name" value="Two-component sensor histidine kinase"/>
    <property type="match status" value="1"/>
</dbReference>
<evidence type="ECO:0000313" key="17">
    <source>
        <dbReference type="EMBL" id="KRN78138.1"/>
    </source>
</evidence>
<dbReference type="EMBL" id="LT630287">
    <property type="protein sequence ID" value="SFV40117.1"/>
    <property type="molecule type" value="Genomic_DNA"/>
</dbReference>
<dbReference type="Pfam" id="PF00512">
    <property type="entry name" value="HisKA"/>
    <property type="match status" value="1"/>
</dbReference>
<dbReference type="CDD" id="cd00082">
    <property type="entry name" value="HisKA"/>
    <property type="match status" value="1"/>
</dbReference>
<dbReference type="SMART" id="SM00388">
    <property type="entry name" value="HisKA"/>
    <property type="match status" value="1"/>
</dbReference>
<dbReference type="STRING" id="89059.LAC1533_0697"/>
<dbReference type="InterPro" id="IPR003661">
    <property type="entry name" value="HisK_dim/P_dom"/>
</dbReference>
<dbReference type="Pfam" id="PF02518">
    <property type="entry name" value="HATPase_c"/>
    <property type="match status" value="1"/>
</dbReference>
<keyword evidence="6 18" id="KW-0808">Transferase</keyword>
<dbReference type="CDD" id="cd00075">
    <property type="entry name" value="HATPase"/>
    <property type="match status" value="1"/>
</dbReference>
<dbReference type="InterPro" id="IPR004358">
    <property type="entry name" value="Sig_transdc_His_kin-like_C"/>
</dbReference>
<evidence type="ECO:0000256" key="6">
    <source>
        <dbReference type="ARBA" id="ARBA00022679"/>
    </source>
</evidence>
<dbReference type="Gene3D" id="1.10.287.130">
    <property type="match status" value="1"/>
</dbReference>
<name>A0A0R2JTY5_9LACO</name>
<evidence type="ECO:0000313" key="19">
    <source>
        <dbReference type="Proteomes" id="UP000051491"/>
    </source>
</evidence>
<dbReference type="Gene3D" id="3.30.565.10">
    <property type="entry name" value="Histidine kinase-like ATPase, C-terminal domain"/>
    <property type="match status" value="1"/>
</dbReference>
<dbReference type="KEGG" id="laca:LAC1533_0697"/>
<dbReference type="GO" id="GO:0005524">
    <property type="term" value="F:ATP binding"/>
    <property type="evidence" value="ECO:0007669"/>
    <property type="project" value="UniProtKB-KW"/>
</dbReference>
<evidence type="ECO:0000259" key="16">
    <source>
        <dbReference type="PROSITE" id="PS50885"/>
    </source>
</evidence>
<evidence type="ECO:0000256" key="5">
    <source>
        <dbReference type="ARBA" id="ARBA00022553"/>
    </source>
</evidence>
<keyword evidence="18" id="KW-0813">Transport</keyword>
<dbReference type="SUPFAM" id="SSF47384">
    <property type="entry name" value="Homodimeric domain of signal transducing histidine kinase"/>
    <property type="match status" value="1"/>
</dbReference>
<feature type="transmembrane region" description="Helical" evidence="14">
    <location>
        <begin position="15"/>
        <end position="37"/>
    </location>
</feature>
<dbReference type="FunFam" id="1.10.287.130:FF:000001">
    <property type="entry name" value="Two-component sensor histidine kinase"/>
    <property type="match status" value="1"/>
</dbReference>
<reference evidence="20" key="3">
    <citation type="submission" date="2016-11" db="EMBL/GenBank/DDBJ databases">
        <authorList>
            <person name="Papadimitriou K."/>
        </authorList>
    </citation>
    <scope>NUCLEOTIDE SEQUENCE [LARGE SCALE GENOMIC DNA]</scope>
    <source>
        <strain evidence="20">ACA-DC 1533</strain>
    </source>
</reference>
<dbReference type="PROSITE" id="PS50109">
    <property type="entry name" value="HIS_KIN"/>
    <property type="match status" value="1"/>
</dbReference>
<evidence type="ECO:0000256" key="7">
    <source>
        <dbReference type="ARBA" id="ARBA00022692"/>
    </source>
</evidence>
<dbReference type="GO" id="GO:0005886">
    <property type="term" value="C:plasma membrane"/>
    <property type="evidence" value="ECO:0007669"/>
    <property type="project" value="UniProtKB-SubCell"/>
</dbReference>
<keyword evidence="9 17" id="KW-0418">Kinase</keyword>
<dbReference type="PRINTS" id="PR00344">
    <property type="entry name" value="BCTRLSENSOR"/>
</dbReference>
<dbReference type="InterPro" id="IPR003660">
    <property type="entry name" value="HAMP_dom"/>
</dbReference>
<feature type="transmembrane region" description="Helical" evidence="14">
    <location>
        <begin position="67"/>
        <end position="90"/>
    </location>
</feature>
<dbReference type="PATRIC" id="fig|89059.3.peg.594"/>
<keyword evidence="12" id="KW-0902">Two-component regulatory system</keyword>
<keyword evidence="4" id="KW-1003">Cell membrane</keyword>
<evidence type="ECO:0000256" key="9">
    <source>
        <dbReference type="ARBA" id="ARBA00022777"/>
    </source>
</evidence>
<organism evidence="17 19">
    <name type="scientific">Ligilactobacillus acidipiscis</name>
    <dbReference type="NCBI Taxonomy" id="89059"/>
    <lineage>
        <taxon>Bacteria</taxon>
        <taxon>Bacillati</taxon>
        <taxon>Bacillota</taxon>
        <taxon>Bacilli</taxon>
        <taxon>Lactobacillales</taxon>
        <taxon>Lactobacillaceae</taxon>
        <taxon>Ligilactobacillus</taxon>
    </lineage>
</organism>
<feature type="domain" description="HAMP" evidence="16">
    <location>
        <begin position="93"/>
        <end position="145"/>
    </location>
</feature>
<dbReference type="InterPro" id="IPR005467">
    <property type="entry name" value="His_kinase_dom"/>
</dbReference>
<dbReference type="EC" id="2.7.13.3" evidence="3"/>
<evidence type="ECO:0000256" key="12">
    <source>
        <dbReference type="ARBA" id="ARBA00023012"/>
    </source>
</evidence>
<evidence type="ECO:0000256" key="4">
    <source>
        <dbReference type="ARBA" id="ARBA00022475"/>
    </source>
</evidence>
<reference evidence="18" key="2">
    <citation type="submission" date="2016-11" db="EMBL/GenBank/DDBJ databases">
        <authorList>
            <person name="Jaros S."/>
            <person name="Januszkiewicz K."/>
            <person name="Wedrychowicz H."/>
        </authorList>
    </citation>
    <scope>NUCLEOTIDE SEQUENCE [LARGE SCALE GENOMIC DNA]</scope>
    <source>
        <strain evidence="18">ACA-DC 1533</strain>
    </source>
</reference>
<feature type="domain" description="Histidine kinase" evidence="15">
    <location>
        <begin position="160"/>
        <end position="378"/>
    </location>
</feature>